<evidence type="ECO:0000313" key="1">
    <source>
        <dbReference type="EnsemblProtists" id="HpaP805934"/>
    </source>
</evidence>
<dbReference type="InParanoid" id="M4BHQ8"/>
<reference evidence="1" key="2">
    <citation type="submission" date="2015-06" db="UniProtKB">
        <authorList>
            <consortium name="EnsemblProtists"/>
        </authorList>
    </citation>
    <scope>IDENTIFICATION</scope>
    <source>
        <strain evidence="1">Emoy2</strain>
    </source>
</reference>
<organism evidence="1 2">
    <name type="scientific">Hyaloperonospora arabidopsidis (strain Emoy2)</name>
    <name type="common">Downy mildew agent</name>
    <name type="synonym">Peronospora arabidopsidis</name>
    <dbReference type="NCBI Taxonomy" id="559515"/>
    <lineage>
        <taxon>Eukaryota</taxon>
        <taxon>Sar</taxon>
        <taxon>Stramenopiles</taxon>
        <taxon>Oomycota</taxon>
        <taxon>Peronosporomycetes</taxon>
        <taxon>Peronosporales</taxon>
        <taxon>Peronosporaceae</taxon>
        <taxon>Hyaloperonospora</taxon>
    </lineage>
</organism>
<protein>
    <submittedName>
        <fullName evidence="1">Uncharacterized protein</fullName>
    </submittedName>
</protein>
<dbReference type="VEuPathDB" id="FungiDB:HpaG805934"/>
<accession>M4BHQ8</accession>
<sequence length="86" mass="9369">MVGSCTWDTSAEDRLNKGASITRRRRLMSRMTCLFVCPCRVCHHLHARDCAGQAEGGSSTNLSLVLMSPTATYALHHSNSVSETAD</sequence>
<evidence type="ECO:0000313" key="2">
    <source>
        <dbReference type="Proteomes" id="UP000011713"/>
    </source>
</evidence>
<dbReference type="HOGENOM" id="CLU_2502741_0_0_1"/>
<dbReference type="AlphaFoldDB" id="M4BHQ8"/>
<proteinExistence type="predicted"/>
<keyword evidence="2" id="KW-1185">Reference proteome</keyword>
<dbReference type="EMBL" id="JH598269">
    <property type="status" value="NOT_ANNOTATED_CDS"/>
    <property type="molecule type" value="Genomic_DNA"/>
</dbReference>
<dbReference type="Proteomes" id="UP000011713">
    <property type="component" value="Unassembled WGS sequence"/>
</dbReference>
<name>M4BHQ8_HYAAE</name>
<reference evidence="2" key="1">
    <citation type="journal article" date="2010" name="Science">
        <title>Signatures of adaptation to obligate biotrophy in the Hyaloperonospora arabidopsidis genome.</title>
        <authorList>
            <person name="Baxter L."/>
            <person name="Tripathy S."/>
            <person name="Ishaque N."/>
            <person name="Boot N."/>
            <person name="Cabral A."/>
            <person name="Kemen E."/>
            <person name="Thines M."/>
            <person name="Ah-Fong A."/>
            <person name="Anderson R."/>
            <person name="Badejoko W."/>
            <person name="Bittner-Eddy P."/>
            <person name="Boore J.L."/>
            <person name="Chibucos M.C."/>
            <person name="Coates M."/>
            <person name="Dehal P."/>
            <person name="Delehaunty K."/>
            <person name="Dong S."/>
            <person name="Downton P."/>
            <person name="Dumas B."/>
            <person name="Fabro G."/>
            <person name="Fronick C."/>
            <person name="Fuerstenberg S.I."/>
            <person name="Fulton L."/>
            <person name="Gaulin E."/>
            <person name="Govers F."/>
            <person name="Hughes L."/>
            <person name="Humphray S."/>
            <person name="Jiang R.H."/>
            <person name="Judelson H."/>
            <person name="Kamoun S."/>
            <person name="Kyung K."/>
            <person name="Meijer H."/>
            <person name="Minx P."/>
            <person name="Morris P."/>
            <person name="Nelson J."/>
            <person name="Phuntumart V."/>
            <person name="Qutob D."/>
            <person name="Rehmany A."/>
            <person name="Rougon-Cardoso A."/>
            <person name="Ryden P."/>
            <person name="Torto-Alalibo T."/>
            <person name="Studholme D."/>
            <person name="Wang Y."/>
            <person name="Win J."/>
            <person name="Wood J."/>
            <person name="Clifton S.W."/>
            <person name="Rogers J."/>
            <person name="Van den Ackerveken G."/>
            <person name="Jones J.D."/>
            <person name="McDowell J.M."/>
            <person name="Beynon J."/>
            <person name="Tyler B.M."/>
        </authorList>
    </citation>
    <scope>NUCLEOTIDE SEQUENCE [LARGE SCALE GENOMIC DNA]</scope>
    <source>
        <strain evidence="2">Emoy2</strain>
    </source>
</reference>
<dbReference type="EnsemblProtists" id="HpaT805934">
    <property type="protein sequence ID" value="HpaP805934"/>
    <property type="gene ID" value="HpaG805934"/>
</dbReference>